<name>A0A2U2J3V2_9SPHN</name>
<dbReference type="SUPFAM" id="SSF111369">
    <property type="entry name" value="HlyD-like secretion proteins"/>
    <property type="match status" value="1"/>
</dbReference>
<dbReference type="Gene3D" id="2.40.420.20">
    <property type="match status" value="1"/>
</dbReference>
<proteinExistence type="predicted"/>
<organism evidence="4 5">
    <name type="scientific">Allosphingosinicella humi</name>
    <dbReference type="NCBI Taxonomy" id="2068657"/>
    <lineage>
        <taxon>Bacteria</taxon>
        <taxon>Pseudomonadati</taxon>
        <taxon>Pseudomonadota</taxon>
        <taxon>Alphaproteobacteria</taxon>
        <taxon>Sphingomonadales</taxon>
        <taxon>Sphingomonadaceae</taxon>
        <taxon>Allosphingosinicella</taxon>
    </lineage>
</organism>
<dbReference type="GO" id="GO:0030313">
    <property type="term" value="C:cell envelope"/>
    <property type="evidence" value="ECO:0007669"/>
    <property type="project" value="UniProtKB-SubCell"/>
</dbReference>
<dbReference type="Gene3D" id="2.40.50.100">
    <property type="match status" value="1"/>
</dbReference>
<feature type="coiled-coil region" evidence="3">
    <location>
        <begin position="126"/>
        <end position="177"/>
    </location>
</feature>
<comment type="caution">
    <text evidence="4">The sequence shown here is derived from an EMBL/GenBank/DDBJ whole genome shotgun (WGS) entry which is preliminary data.</text>
</comment>
<dbReference type="PANTHER" id="PTHR32347:SF29">
    <property type="entry name" value="UPF0194 MEMBRANE PROTEIN YBHG"/>
    <property type="match status" value="1"/>
</dbReference>
<evidence type="ECO:0000256" key="2">
    <source>
        <dbReference type="ARBA" id="ARBA00023054"/>
    </source>
</evidence>
<dbReference type="EMBL" id="QFFF01000001">
    <property type="protein sequence ID" value="PWG03013.1"/>
    <property type="molecule type" value="Genomic_DNA"/>
</dbReference>
<dbReference type="PANTHER" id="PTHR32347">
    <property type="entry name" value="EFFLUX SYSTEM COMPONENT YKNX-RELATED"/>
    <property type="match status" value="1"/>
</dbReference>
<dbReference type="Proteomes" id="UP000245916">
    <property type="component" value="Unassembled WGS sequence"/>
</dbReference>
<reference evidence="4 5" key="1">
    <citation type="submission" date="2018-05" db="EMBL/GenBank/DDBJ databases">
        <title>Genome of Sphingosinicella humi QZX222.</title>
        <authorList>
            <person name="Qiao Z."/>
            <person name="Wang G."/>
        </authorList>
    </citation>
    <scope>NUCLEOTIDE SEQUENCE [LARGE SCALE GENOMIC DNA]</scope>
    <source>
        <strain evidence="4 5">QZX222</strain>
    </source>
</reference>
<accession>A0A2U2J3V2</accession>
<evidence type="ECO:0000313" key="5">
    <source>
        <dbReference type="Proteomes" id="UP000245916"/>
    </source>
</evidence>
<dbReference type="RefSeq" id="WP_109271151.1">
    <property type="nucleotide sequence ID" value="NZ_QFFF01000001.1"/>
</dbReference>
<dbReference type="AlphaFoldDB" id="A0A2U2J3V2"/>
<keyword evidence="2 3" id="KW-0175">Coiled coil</keyword>
<gene>
    <name evidence="4" type="ORF">DF286_09140</name>
</gene>
<dbReference type="InterPro" id="IPR050465">
    <property type="entry name" value="UPF0194_transport"/>
</dbReference>
<evidence type="ECO:0000313" key="4">
    <source>
        <dbReference type="EMBL" id="PWG03013.1"/>
    </source>
</evidence>
<evidence type="ECO:0000256" key="3">
    <source>
        <dbReference type="SAM" id="Coils"/>
    </source>
</evidence>
<comment type="subcellular location">
    <subcellularLocation>
        <location evidence="1">Cell envelope</location>
    </subcellularLocation>
</comment>
<sequence length="399" mass="43530">MAARLITGPRIIGGLLLLALAIAVYFAVRQAPVPVEVGEVSRGPLLISVEDEGETRVANLYIVSAPMTGQLRRVPLKPGDPVIAGRTVLARIQPIQPEPLSSRRYAETLATIRALTSQQAAIGARADEARARRDLAERELERAETLFRRGFVSKAALERARAERDRALASFSEVREAAEAARFDREAAEAQLITRGQGLGSTDVVAPVNGRIMTVPQESERVVIAGTPLVEIGDPARLEIVTDLPSADAVRIRPGAPVEIDAWGGDRLLRGQVRLIEPYGFRKISALGVEEQRVNVIIALSEPRDAWERLGHGYRVIVRIAVSSKPAVLRVPVSALFRQGEGWSCFAIDADGRAQLMPLTVVAMNDEMAEVRNIDPGLRVILHPSDRVRDGVRVKEQSY</sequence>
<protein>
    <submittedName>
        <fullName evidence="4">Efflux transporter periplasmic adaptor subunit</fullName>
    </submittedName>
</protein>
<keyword evidence="5" id="KW-1185">Reference proteome</keyword>
<dbReference type="Gene3D" id="1.10.287.470">
    <property type="entry name" value="Helix hairpin bin"/>
    <property type="match status" value="1"/>
</dbReference>
<evidence type="ECO:0000256" key="1">
    <source>
        <dbReference type="ARBA" id="ARBA00004196"/>
    </source>
</evidence>
<dbReference type="Gene3D" id="2.40.30.170">
    <property type="match status" value="1"/>
</dbReference>
<dbReference type="OrthoDB" id="9791520at2"/>